<evidence type="ECO:0000313" key="5">
    <source>
        <dbReference type="RefSeq" id="XP_031403755.1"/>
    </source>
</evidence>
<dbReference type="OrthoDB" id="1884766at2759"/>
<feature type="domain" description="DC1" evidence="3">
    <location>
        <begin position="73"/>
        <end position="119"/>
    </location>
</feature>
<reference evidence="5" key="2">
    <citation type="submission" date="2025-08" db="UniProtKB">
        <authorList>
            <consortium name="RefSeq"/>
        </authorList>
    </citation>
    <scope>IDENTIFICATION</scope>
    <source>
        <tissue evidence="5">Leaf</tissue>
    </source>
</reference>
<dbReference type="Proteomes" id="UP000515151">
    <property type="component" value="Chromosome 7"/>
</dbReference>
<evidence type="ECO:0000256" key="1">
    <source>
        <dbReference type="ARBA" id="ARBA00022737"/>
    </source>
</evidence>
<protein>
    <submittedName>
        <fullName evidence="5">Uncharacterized protein LOC116213084</fullName>
    </submittedName>
</protein>
<dbReference type="GeneID" id="116213084"/>
<keyword evidence="1" id="KW-0677">Repeat</keyword>
<dbReference type="InterPro" id="IPR053192">
    <property type="entry name" value="Vacuole_Formation_Reg"/>
</dbReference>
<dbReference type="RefSeq" id="XP_031403755.1">
    <property type="nucleotide sequence ID" value="XM_031547895.1"/>
</dbReference>
<feature type="coiled-coil region" evidence="2">
    <location>
        <begin position="273"/>
        <end position="307"/>
    </location>
</feature>
<dbReference type="InterPro" id="IPR004146">
    <property type="entry name" value="DC1"/>
</dbReference>
<evidence type="ECO:0000313" key="4">
    <source>
        <dbReference type="Proteomes" id="UP000515151"/>
    </source>
</evidence>
<organism evidence="4 5">
    <name type="scientific">Punica granatum</name>
    <name type="common">Pomegranate</name>
    <dbReference type="NCBI Taxonomy" id="22663"/>
    <lineage>
        <taxon>Eukaryota</taxon>
        <taxon>Viridiplantae</taxon>
        <taxon>Streptophyta</taxon>
        <taxon>Embryophyta</taxon>
        <taxon>Tracheophyta</taxon>
        <taxon>Spermatophyta</taxon>
        <taxon>Magnoliopsida</taxon>
        <taxon>eudicotyledons</taxon>
        <taxon>Gunneridae</taxon>
        <taxon>Pentapetalae</taxon>
        <taxon>rosids</taxon>
        <taxon>malvids</taxon>
        <taxon>Myrtales</taxon>
        <taxon>Lythraceae</taxon>
        <taxon>Punica</taxon>
    </lineage>
</organism>
<accession>A0A6P8E8Y6</accession>
<dbReference type="PANTHER" id="PTHR32410:SF216">
    <property type="entry name" value="PHORBOL-ESTER_DAG-TYPE DOMAIN-CONTAINING PROTEIN"/>
    <property type="match status" value="1"/>
</dbReference>
<dbReference type="InterPro" id="IPR046349">
    <property type="entry name" value="C1-like_sf"/>
</dbReference>
<reference evidence="4" key="1">
    <citation type="journal article" date="2020" name="Plant Biotechnol. J.">
        <title>The pomegranate (Punica granatum L.) draft genome dissects genetic divergence between soft- and hard-seeded cultivars.</title>
        <authorList>
            <person name="Luo X."/>
            <person name="Li H."/>
            <person name="Wu Z."/>
            <person name="Yao W."/>
            <person name="Zhao P."/>
            <person name="Cao D."/>
            <person name="Yu H."/>
            <person name="Li K."/>
            <person name="Poudel K."/>
            <person name="Zhao D."/>
            <person name="Zhang F."/>
            <person name="Xia X."/>
            <person name="Chen L."/>
            <person name="Wang Q."/>
            <person name="Jing D."/>
            <person name="Cao S."/>
        </authorList>
    </citation>
    <scope>NUCLEOTIDE SEQUENCE [LARGE SCALE GENOMIC DNA]</scope>
    <source>
        <strain evidence="4">cv. Tunisia</strain>
    </source>
</reference>
<keyword evidence="2" id="KW-0175">Coiled coil</keyword>
<gene>
    <name evidence="5" type="primary">LOC116213084</name>
</gene>
<dbReference type="SUPFAM" id="SSF57889">
    <property type="entry name" value="Cysteine-rich domain"/>
    <property type="match status" value="3"/>
</dbReference>
<evidence type="ECO:0000259" key="3">
    <source>
        <dbReference type="Pfam" id="PF03107"/>
    </source>
</evidence>
<feature type="domain" description="DC1" evidence="3">
    <location>
        <begin position="195"/>
        <end position="245"/>
    </location>
</feature>
<name>A0A6P8E8Y6_PUNGR</name>
<dbReference type="Pfam" id="PF03107">
    <property type="entry name" value="C1_2"/>
    <property type="match status" value="3"/>
</dbReference>
<evidence type="ECO:0000256" key="2">
    <source>
        <dbReference type="SAM" id="Coils"/>
    </source>
</evidence>
<keyword evidence="4" id="KW-1185">Reference proteome</keyword>
<feature type="domain" description="DC1" evidence="3">
    <location>
        <begin position="7"/>
        <end position="58"/>
    </location>
</feature>
<dbReference type="PANTHER" id="PTHR32410">
    <property type="entry name" value="CYSTEINE/HISTIDINE-RICH C1 DOMAIN FAMILY PROTEIN"/>
    <property type="match status" value="1"/>
</dbReference>
<dbReference type="AlphaFoldDB" id="A0A6P8E8Y6"/>
<proteinExistence type="predicted"/>
<sequence>MMEIQHFSHEHPLVLIQIDDTLRYPETECHVCAQDLVPEACPVYGCKDCGFYLHKPCAERQLAPQIDHPLLPPHPLILNTELFRIRSYGIYHCSCCQKNCVHFFYHCSECNYDLDLECASLVPTLKLRDPSHLLFLFEKVDICRYATCSVCGDDFGGADSKINSPIFVCAVPECVHALHLHCAPITLPQTVRHEYHNFHDLVYTKSVTEGGHWDGYYCDACEEKRNPKFPVYYCKECNFACHVFCGISKELPSLIEAYESDCLQRGDCLEALLRYYKDKLPRLRSEKEELENKLEEIAQKVGALEAQRVIHQLSKLLTG</sequence>